<evidence type="ECO:0000259" key="6">
    <source>
        <dbReference type="PROSITE" id="PS51078"/>
    </source>
</evidence>
<dbReference type="PANTHER" id="PTHR30136">
    <property type="entry name" value="HELIX-TURN-HELIX TRANSCRIPTIONAL REGULATOR, ICLR FAMILY"/>
    <property type="match status" value="1"/>
</dbReference>
<dbReference type="Pfam" id="PF01614">
    <property type="entry name" value="IclR_C"/>
    <property type="match status" value="1"/>
</dbReference>
<sequence>MTTPDPARHSETPPNGPDRYRAPALDRGLDILEVLSDQARGLTRAEIVRELGVSASQIYRMLERLVARGYVCRIEGGDRYALTMRLFLLGTGHPPLRRLIAQAQPKMDAFATRLRQSCHLVLPEHGHAVIVAQASPRSHWEFRALVGARMDLFATSSGLTLLAFQHPDRRAKTMGHWGLAPEEARIADLTEDLSEVREAGFRMAPSQQAVGVTDISAPIFGPAGDAMAVLTCPFLDRPDEANTRAREKAREALLDLAGALSLNTAAPSPEPADDNGGRS</sequence>
<feature type="region of interest" description="Disordered" evidence="4">
    <location>
        <begin position="259"/>
        <end position="279"/>
    </location>
</feature>
<evidence type="ECO:0000259" key="5">
    <source>
        <dbReference type="PROSITE" id="PS51077"/>
    </source>
</evidence>
<protein>
    <submittedName>
        <fullName evidence="7">DNA-binding transcriptional repressor YiaJ</fullName>
    </submittedName>
</protein>
<dbReference type="InterPro" id="IPR050707">
    <property type="entry name" value="HTH_MetabolicPath_Reg"/>
</dbReference>
<dbReference type="AlphaFoldDB" id="A0A2R8BRD3"/>
<dbReference type="Gene3D" id="1.10.10.10">
    <property type="entry name" value="Winged helix-like DNA-binding domain superfamily/Winged helix DNA-binding domain"/>
    <property type="match status" value="1"/>
</dbReference>
<reference evidence="8" key="1">
    <citation type="submission" date="2018-03" db="EMBL/GenBank/DDBJ databases">
        <authorList>
            <person name="Rodrigo-Torres L."/>
            <person name="Arahal R. D."/>
            <person name="Lucena T."/>
        </authorList>
    </citation>
    <scope>NUCLEOTIDE SEQUENCE [LARGE SCALE GENOMIC DNA]</scope>
    <source>
        <strain evidence="8">CECT 8504</strain>
    </source>
</reference>
<dbReference type="Gene3D" id="3.30.450.40">
    <property type="match status" value="1"/>
</dbReference>
<dbReference type="SUPFAM" id="SSF46785">
    <property type="entry name" value="Winged helix' DNA-binding domain"/>
    <property type="match status" value="1"/>
</dbReference>
<dbReference type="InterPro" id="IPR005471">
    <property type="entry name" value="Tscrpt_reg_IclR_N"/>
</dbReference>
<dbReference type="PROSITE" id="PS51077">
    <property type="entry name" value="HTH_ICLR"/>
    <property type="match status" value="1"/>
</dbReference>
<dbReference type="OrthoDB" id="6057486at2"/>
<feature type="domain" description="HTH iclR-type" evidence="5">
    <location>
        <begin position="22"/>
        <end position="84"/>
    </location>
</feature>
<keyword evidence="2 7" id="KW-0238">DNA-binding</keyword>
<evidence type="ECO:0000313" key="8">
    <source>
        <dbReference type="Proteomes" id="UP000244912"/>
    </source>
</evidence>
<feature type="domain" description="IclR-ED" evidence="6">
    <location>
        <begin position="85"/>
        <end position="266"/>
    </location>
</feature>
<dbReference type="PROSITE" id="PS51078">
    <property type="entry name" value="ICLR_ED"/>
    <property type="match status" value="1"/>
</dbReference>
<dbReference type="Proteomes" id="UP000244912">
    <property type="component" value="Unassembled WGS sequence"/>
</dbReference>
<dbReference type="InterPro" id="IPR014757">
    <property type="entry name" value="Tscrpt_reg_IclR_C"/>
</dbReference>
<evidence type="ECO:0000256" key="3">
    <source>
        <dbReference type="ARBA" id="ARBA00023163"/>
    </source>
</evidence>
<dbReference type="GO" id="GO:0045892">
    <property type="term" value="P:negative regulation of DNA-templated transcription"/>
    <property type="evidence" value="ECO:0007669"/>
    <property type="project" value="TreeGrafter"/>
</dbReference>
<dbReference type="GO" id="GO:0003700">
    <property type="term" value="F:DNA-binding transcription factor activity"/>
    <property type="evidence" value="ECO:0007669"/>
    <property type="project" value="TreeGrafter"/>
</dbReference>
<dbReference type="InterPro" id="IPR036390">
    <property type="entry name" value="WH_DNA-bd_sf"/>
</dbReference>
<dbReference type="InterPro" id="IPR036388">
    <property type="entry name" value="WH-like_DNA-bd_sf"/>
</dbReference>
<proteinExistence type="predicted"/>
<dbReference type="SUPFAM" id="SSF55781">
    <property type="entry name" value="GAF domain-like"/>
    <property type="match status" value="1"/>
</dbReference>
<evidence type="ECO:0000313" key="7">
    <source>
        <dbReference type="EMBL" id="SPJ22646.1"/>
    </source>
</evidence>
<dbReference type="SMART" id="SM00346">
    <property type="entry name" value="HTH_ICLR"/>
    <property type="match status" value="1"/>
</dbReference>
<dbReference type="EMBL" id="ONZF01000001">
    <property type="protein sequence ID" value="SPJ22646.1"/>
    <property type="molecule type" value="Genomic_DNA"/>
</dbReference>
<keyword evidence="1" id="KW-0805">Transcription regulation</keyword>
<keyword evidence="8" id="KW-1185">Reference proteome</keyword>
<accession>A0A2R8BRD3</accession>
<dbReference type="GO" id="GO:0003677">
    <property type="term" value="F:DNA binding"/>
    <property type="evidence" value="ECO:0007669"/>
    <property type="project" value="UniProtKB-KW"/>
</dbReference>
<gene>
    <name evidence="7" type="primary">yiaJ</name>
    <name evidence="7" type="ORF">PAA8504_00441</name>
</gene>
<feature type="compositionally biased region" description="Basic and acidic residues" evidence="4">
    <location>
        <begin position="1"/>
        <end position="11"/>
    </location>
</feature>
<keyword evidence="3" id="KW-0804">Transcription</keyword>
<dbReference type="InterPro" id="IPR029016">
    <property type="entry name" value="GAF-like_dom_sf"/>
</dbReference>
<evidence type="ECO:0000256" key="2">
    <source>
        <dbReference type="ARBA" id="ARBA00023125"/>
    </source>
</evidence>
<organism evidence="7 8">
    <name type="scientific">Palleronia abyssalis</name>
    <dbReference type="NCBI Taxonomy" id="1501240"/>
    <lineage>
        <taxon>Bacteria</taxon>
        <taxon>Pseudomonadati</taxon>
        <taxon>Pseudomonadota</taxon>
        <taxon>Alphaproteobacteria</taxon>
        <taxon>Rhodobacterales</taxon>
        <taxon>Roseobacteraceae</taxon>
        <taxon>Palleronia</taxon>
    </lineage>
</organism>
<dbReference type="InterPro" id="IPR011991">
    <property type="entry name" value="ArsR-like_HTH"/>
</dbReference>
<evidence type="ECO:0000256" key="1">
    <source>
        <dbReference type="ARBA" id="ARBA00023015"/>
    </source>
</evidence>
<evidence type="ECO:0000256" key="4">
    <source>
        <dbReference type="SAM" id="MobiDB-lite"/>
    </source>
</evidence>
<dbReference type="PANTHER" id="PTHR30136:SF7">
    <property type="entry name" value="HTH-TYPE TRANSCRIPTIONAL REGULATOR KDGR-RELATED"/>
    <property type="match status" value="1"/>
</dbReference>
<dbReference type="Pfam" id="PF09339">
    <property type="entry name" value="HTH_IclR"/>
    <property type="match status" value="1"/>
</dbReference>
<dbReference type="RefSeq" id="WP_108892505.1">
    <property type="nucleotide sequence ID" value="NZ_ONZF01000001.1"/>
</dbReference>
<feature type="region of interest" description="Disordered" evidence="4">
    <location>
        <begin position="1"/>
        <end position="22"/>
    </location>
</feature>
<dbReference type="CDD" id="cd00090">
    <property type="entry name" value="HTH_ARSR"/>
    <property type="match status" value="1"/>
</dbReference>
<name>A0A2R8BRD3_9RHOB</name>